<name>A0A6N2WXI1_9FIRM</name>
<protein>
    <submittedName>
        <fullName evidence="1">Uncharacterized protein</fullName>
    </submittedName>
</protein>
<dbReference type="AlphaFoldDB" id="A0A6N2WXI1"/>
<dbReference type="RefSeq" id="WP_024726164.1">
    <property type="nucleotide sequence ID" value="NZ_CP094684.1"/>
</dbReference>
<sequence length="438" mass="49289">MVKQIAKSAGFPDLRIVEYPAPIALDDVDTMEKNIRSIVVPGLIKALTQQVKSTIKPKKRGPSDRDIVFEGTYEEVQEYFYSKKWSDGLPIVPPTLDRVDEFLRFTDRAPEEVLGSLEPAMGACTVWKVAVNGVMAGCRPEYMPVLLAIAEIMSDPEFSLKDSGATPGWEPIIMLNGAIRDQLGFNYQIGHQRPGTQPNVTIGRFYRLLLRNVAGSLVGSTDMSTHGQMFRAVAPENDQVCHEIGFKTLSETQGFTYGENVVTIVSGRAQSDPVQTNGDTAEQHLDYITEWVERMIEPYEAMRGYIENHILFLSPVVAKLLASQGYGKEKIDEYIRNRAKVTAEYFEMNSSRFNNWKPYSLKEEVEKGSLGPEWYESDDPKRMVPLLGPGVKIHVLVVGDMTRNRSVFHRSNYTQGKMTSRAVKLPEKWDELIKLAKA</sequence>
<dbReference type="EMBL" id="CACRTF010000017">
    <property type="protein sequence ID" value="VYT46481.1"/>
    <property type="molecule type" value="Genomic_DNA"/>
</dbReference>
<reference evidence="1" key="1">
    <citation type="submission" date="2019-11" db="EMBL/GenBank/DDBJ databases">
        <authorList>
            <person name="Feng L."/>
        </authorList>
    </citation>
    <scope>NUCLEOTIDE SEQUENCE</scope>
    <source>
        <strain evidence="1">CbolteaeLFYP116</strain>
    </source>
</reference>
<proteinExistence type="predicted"/>
<evidence type="ECO:0000313" key="1">
    <source>
        <dbReference type="EMBL" id="VYT46481.1"/>
    </source>
</evidence>
<organism evidence="1">
    <name type="scientific">Enterocloster bolteae</name>
    <dbReference type="NCBI Taxonomy" id="208479"/>
    <lineage>
        <taxon>Bacteria</taxon>
        <taxon>Bacillati</taxon>
        <taxon>Bacillota</taxon>
        <taxon>Clostridia</taxon>
        <taxon>Lachnospirales</taxon>
        <taxon>Lachnospiraceae</taxon>
        <taxon>Enterocloster</taxon>
    </lineage>
</organism>
<gene>
    <name evidence="1" type="ORF">CBLFYP116_04104</name>
</gene>
<accession>A0A6N2WXI1</accession>